<evidence type="ECO:0000313" key="1">
    <source>
        <dbReference type="EMBL" id="PCI91549.1"/>
    </source>
</evidence>
<proteinExistence type="predicted"/>
<name>A0A2A4YAT2_UNCAE</name>
<evidence type="ECO:0000313" key="2">
    <source>
        <dbReference type="Proteomes" id="UP000217838"/>
    </source>
</evidence>
<reference evidence="2" key="1">
    <citation type="submission" date="2017-08" db="EMBL/GenBank/DDBJ databases">
        <title>A dynamic microbial community with high functional redundancy inhabits the cold, oxic subseafloor aquifer.</title>
        <authorList>
            <person name="Tully B.J."/>
            <person name="Wheat C.G."/>
            <person name="Glazer B.T."/>
            <person name="Huber J.A."/>
        </authorList>
    </citation>
    <scope>NUCLEOTIDE SEQUENCE [LARGE SCALE GENOMIC DNA]</scope>
</reference>
<gene>
    <name evidence="1" type="ORF">COB11_08325</name>
</gene>
<comment type="caution">
    <text evidence="1">The sequence shown here is derived from an EMBL/GenBank/DDBJ whole genome shotgun (WGS) entry which is preliminary data.</text>
</comment>
<feature type="non-terminal residue" evidence="1">
    <location>
        <position position="111"/>
    </location>
</feature>
<dbReference type="Proteomes" id="UP000217838">
    <property type="component" value="Unassembled WGS sequence"/>
</dbReference>
<sequence length="111" mass="11607">MNGNILSIIQSADKNRFVETETAGEVGIGINGSTRLKVLENRLEFAEKTVFIGNVAGSSQSFTPAISDSTANIAIGNQALTLTGNFTIDKTLQPNLTFGGSVTVGGLFLLT</sequence>
<dbReference type="EMBL" id="NVUU01000131">
    <property type="protein sequence ID" value="PCI91549.1"/>
    <property type="molecule type" value="Genomic_DNA"/>
</dbReference>
<organism evidence="1 2">
    <name type="scientific">Aerophobetes bacterium</name>
    <dbReference type="NCBI Taxonomy" id="2030807"/>
    <lineage>
        <taxon>Bacteria</taxon>
        <taxon>Candidatus Aerophobota</taxon>
    </lineage>
</organism>
<protein>
    <submittedName>
        <fullName evidence="1">Uncharacterized protein</fullName>
    </submittedName>
</protein>
<accession>A0A2A4YAT2</accession>
<dbReference type="AlphaFoldDB" id="A0A2A4YAT2"/>